<proteinExistence type="predicted"/>
<comment type="caution">
    <text evidence="2">The sequence shown here is derived from an EMBL/GenBank/DDBJ whole genome shotgun (WGS) entry which is preliminary data.</text>
</comment>
<feature type="region of interest" description="Disordered" evidence="1">
    <location>
        <begin position="229"/>
        <end position="259"/>
    </location>
</feature>
<organism evidence="2 3">
    <name type="scientific">Aspergillus pseudoustus</name>
    <dbReference type="NCBI Taxonomy" id="1810923"/>
    <lineage>
        <taxon>Eukaryota</taxon>
        <taxon>Fungi</taxon>
        <taxon>Dikarya</taxon>
        <taxon>Ascomycota</taxon>
        <taxon>Pezizomycotina</taxon>
        <taxon>Eurotiomycetes</taxon>
        <taxon>Eurotiomycetidae</taxon>
        <taxon>Eurotiales</taxon>
        <taxon>Aspergillaceae</taxon>
        <taxon>Aspergillus</taxon>
        <taxon>Aspergillus subgen. Nidulantes</taxon>
    </lineage>
</organism>
<keyword evidence="3" id="KW-1185">Reference proteome</keyword>
<dbReference type="EMBL" id="JBFXLU010000091">
    <property type="protein sequence ID" value="KAL2843313.1"/>
    <property type="molecule type" value="Genomic_DNA"/>
</dbReference>
<evidence type="ECO:0000313" key="3">
    <source>
        <dbReference type="Proteomes" id="UP001610446"/>
    </source>
</evidence>
<protein>
    <submittedName>
        <fullName evidence="2">Uncharacterized protein</fullName>
    </submittedName>
</protein>
<feature type="compositionally biased region" description="Acidic residues" evidence="1">
    <location>
        <begin position="234"/>
        <end position="256"/>
    </location>
</feature>
<dbReference type="Proteomes" id="UP001610446">
    <property type="component" value="Unassembled WGS sequence"/>
</dbReference>
<sequence length="296" mass="31209">MPTATATLGWTITNWGPLTTSWSLPTACAEQVFIYSKEDPYMGLYAECDNGLYTCYPPPTDSNAPSELAAAVRTISLGYQAPPVYSPAPECPEGWKTVGAVAREGEGTEISRSGWFTVPYETRSDRPRIGLQDVFASLLDLSETAVMCCPSSMIAPDMGGCRSPLPDYAISTACLTHASVEYVSDFITSISAGHISWTTEKTTPPPSWTSSHAAEATVSPLFLFHKPTDLAGGEGDDDDDDEEEGVGAEENDETADPSETNAAAALRGGLGVLGVEGRVLASALGSMMVGAAMVLM</sequence>
<gene>
    <name evidence="2" type="ORF">BJY01DRAFT_264289</name>
</gene>
<evidence type="ECO:0000256" key="1">
    <source>
        <dbReference type="SAM" id="MobiDB-lite"/>
    </source>
</evidence>
<accession>A0ABR4JWM1</accession>
<evidence type="ECO:0000313" key="2">
    <source>
        <dbReference type="EMBL" id="KAL2843313.1"/>
    </source>
</evidence>
<name>A0ABR4JWM1_9EURO</name>
<reference evidence="2 3" key="1">
    <citation type="submission" date="2024-07" db="EMBL/GenBank/DDBJ databases">
        <title>Section-level genome sequencing and comparative genomics of Aspergillus sections Usti and Cavernicolus.</title>
        <authorList>
            <consortium name="Lawrence Berkeley National Laboratory"/>
            <person name="Nybo J.L."/>
            <person name="Vesth T.C."/>
            <person name="Theobald S."/>
            <person name="Frisvad J.C."/>
            <person name="Larsen T.O."/>
            <person name="Kjaerboelling I."/>
            <person name="Rothschild-Mancinelli K."/>
            <person name="Lyhne E.K."/>
            <person name="Kogle M.E."/>
            <person name="Barry K."/>
            <person name="Clum A."/>
            <person name="Na H."/>
            <person name="Ledsgaard L."/>
            <person name="Lin J."/>
            <person name="Lipzen A."/>
            <person name="Kuo A."/>
            <person name="Riley R."/>
            <person name="Mondo S."/>
            <person name="Labutti K."/>
            <person name="Haridas S."/>
            <person name="Pangalinan J."/>
            <person name="Salamov A.A."/>
            <person name="Simmons B.A."/>
            <person name="Magnuson J.K."/>
            <person name="Chen J."/>
            <person name="Drula E."/>
            <person name="Henrissat B."/>
            <person name="Wiebenga A."/>
            <person name="Lubbers R.J."/>
            <person name="Gomes A.C."/>
            <person name="Makela M.R."/>
            <person name="Stajich J."/>
            <person name="Grigoriev I.V."/>
            <person name="Mortensen U.H."/>
            <person name="De Vries R.P."/>
            <person name="Baker S.E."/>
            <person name="Andersen M.R."/>
        </authorList>
    </citation>
    <scope>NUCLEOTIDE SEQUENCE [LARGE SCALE GENOMIC DNA]</scope>
    <source>
        <strain evidence="2 3">CBS 123904</strain>
    </source>
</reference>